<evidence type="ECO:0000256" key="4">
    <source>
        <dbReference type="ARBA" id="ARBA00022840"/>
    </source>
</evidence>
<evidence type="ECO:0000313" key="9">
    <source>
        <dbReference type="EMBL" id="QED26949.1"/>
    </source>
</evidence>
<dbReference type="SUPFAM" id="SSF81301">
    <property type="entry name" value="Nucleotidyltransferase"/>
    <property type="match status" value="2"/>
</dbReference>
<evidence type="ECO:0000259" key="8">
    <source>
        <dbReference type="Pfam" id="PF08335"/>
    </source>
</evidence>
<dbReference type="CDD" id="cd05401">
    <property type="entry name" value="NT_GlnE_GlnD_like"/>
    <property type="match status" value="2"/>
</dbReference>
<sequence>MDDAPLVCDDVARLLESQGEFPRFLIQRHPEWVEEFVEIGMRPLDVAELEERLAEDLARTPTVAEFERALRLFKRRECLRVFWREVEGTASIRETTAEIADIAQVCLDAALRRAASELSNPGLADHICVLGMGKLGGHELNFSSDIDLIFVCTDDVRDRLDEVDQVARVCTSMMSQITEDGYVFRVDLRLRPHGTQGPLVPPASSAIEYYASWGRTWERGALLKARPVAGNIALGDELLQRLDGFIFRKYLDFQAIEELRGMKEKINLQARASDIVGAEEEATAKTDTPDTPLKQRLHHKLAGVRSGRRPIVRQPEPQPATKSGLLGWDVKIGLGGIREIEFFVQALQLVHCGTRPNLRVKNTLDALDRLLFSGLITHDDHDVLAEAYAFLRRVEHRIQMGSDRQGHRLPEDRELLRDLARRMGFEVDEFRARVLEHRSGVHAMFARLFESDEVRSETQPTLQPEEPDALDTILGASPESFARDGVLNPEASILKALESLGFERPKQVAGQVLVLREKNYGPFADRALRGESNLAAYLLETAGATPQADQAFSHLTRFITSIGDRPGYFKMLADNPHACRLLIHVFGSSPYLSGALLKEPAIVERLLGAGSVAMVRSASDMQSDLESRLSRVVDPEHRIGVIRRFHQEETLRIGLHDAGGAIGISQTLEQLSLLAESVISSVLREVYEPMRTYRRREGSVLPPLDEIPFVVVAMGKLGGRELGFGSDLDLLFLYQTDRQWKLEHTFFSKLTQRIIRTLSSAGADGKMYDVDTRLRPSGQQGALIVSLEAFESYHDTKAAFWERQALVRARPLVGAPHLLEAFNTLREELVFKRPLKDSGGQEIWEMVTRLQEHHRASSFDIKLSPGALVEIEFAVQWLQLKFGASELSLRTPSTVEALRALEELEILDLDFRQLRKDYQKFRVVETRLRMSGNRGVSTLPSDPAHARILAKHLGYDGDEATENMFQDLQDTARRARQMTEEIFRLSRA</sequence>
<reference evidence="9 10" key="1">
    <citation type="submission" date="2019-08" db="EMBL/GenBank/DDBJ databases">
        <authorList>
            <person name="Liang Q."/>
        </authorList>
    </citation>
    <scope>NUCLEOTIDE SEQUENCE [LARGE SCALE GENOMIC DNA]</scope>
    <source>
        <strain evidence="9 10">V1718</strain>
    </source>
</reference>
<dbReference type="InterPro" id="IPR013546">
    <property type="entry name" value="PII_UdlTrfase/GS_AdlTrfase"/>
</dbReference>
<dbReference type="EMBL" id="CP042467">
    <property type="protein sequence ID" value="QED26949.1"/>
    <property type="molecule type" value="Genomic_DNA"/>
</dbReference>
<protein>
    <submittedName>
        <fullName evidence="9">Bifunctional [glutamate--ammonia ligase]-adenylyl-L-tyrosine phosphorylase/[glutamate--ammonia-ligase] adenylyltransferase</fullName>
        <ecNumber evidence="9">2.7.7.42</ecNumber>
        <ecNumber evidence="9">2.7.7.89</ecNumber>
    </submittedName>
</protein>
<dbReference type="EC" id="2.7.7.42" evidence="9"/>
<keyword evidence="2 9" id="KW-0548">Nucleotidyltransferase</keyword>
<dbReference type="GO" id="GO:0000820">
    <property type="term" value="P:regulation of glutamine family amino acid metabolic process"/>
    <property type="evidence" value="ECO:0007669"/>
    <property type="project" value="TreeGrafter"/>
</dbReference>
<proteinExistence type="predicted"/>
<gene>
    <name evidence="9" type="primary">glnE</name>
    <name evidence="9" type="ORF">FRD01_06770</name>
</gene>
<keyword evidence="4" id="KW-0067">ATP-binding</keyword>
<keyword evidence="1 9" id="KW-0808">Transferase</keyword>
<keyword evidence="3" id="KW-0547">Nucleotide-binding</keyword>
<feature type="domain" description="PII-uridylyltransferase/Glutamine-synthetase adenylyltransferase" evidence="8">
    <location>
        <begin position="846"/>
        <end position="983"/>
    </location>
</feature>
<dbReference type="Gene3D" id="1.20.120.330">
    <property type="entry name" value="Nucleotidyltransferases domain 2"/>
    <property type="match status" value="2"/>
</dbReference>
<name>A0A5B8XU75_9DELT</name>
<dbReference type="Proteomes" id="UP000321595">
    <property type="component" value="Chromosome"/>
</dbReference>
<feature type="domain" description="Glutamate-ammonia ligase adenylyltransferase repeated" evidence="7">
    <location>
        <begin position="25"/>
        <end position="238"/>
    </location>
</feature>
<keyword evidence="6" id="KW-0511">Multifunctional enzyme</keyword>
<keyword evidence="10" id="KW-1185">Reference proteome</keyword>
<evidence type="ECO:0000256" key="3">
    <source>
        <dbReference type="ARBA" id="ARBA00022741"/>
    </source>
</evidence>
<dbReference type="OrthoDB" id="9759366at2"/>
<dbReference type="InterPro" id="IPR023057">
    <property type="entry name" value="GlnE"/>
</dbReference>
<dbReference type="GO" id="GO:0008882">
    <property type="term" value="F:[glutamate-ammonia-ligase] adenylyltransferase activity"/>
    <property type="evidence" value="ECO:0007669"/>
    <property type="project" value="UniProtKB-EC"/>
</dbReference>
<keyword evidence="5" id="KW-0460">Magnesium</keyword>
<feature type="domain" description="Glutamate-ammonia ligase adenylyltransferase repeated" evidence="7">
    <location>
        <begin position="581"/>
        <end position="823"/>
    </location>
</feature>
<dbReference type="NCBIfam" id="NF008292">
    <property type="entry name" value="PRK11072.1"/>
    <property type="match status" value="1"/>
</dbReference>
<evidence type="ECO:0000256" key="1">
    <source>
        <dbReference type="ARBA" id="ARBA00022679"/>
    </source>
</evidence>
<dbReference type="GO" id="GO:0047388">
    <property type="term" value="F:[glutamine synthetase]-adenylyl-L-tyrosine phosphorylase activity"/>
    <property type="evidence" value="ECO:0007669"/>
    <property type="project" value="UniProtKB-EC"/>
</dbReference>
<dbReference type="InterPro" id="IPR005190">
    <property type="entry name" value="GlnE_rpt_dom"/>
</dbReference>
<dbReference type="GO" id="GO:0005829">
    <property type="term" value="C:cytosol"/>
    <property type="evidence" value="ECO:0007669"/>
    <property type="project" value="TreeGrafter"/>
</dbReference>
<evidence type="ECO:0000256" key="5">
    <source>
        <dbReference type="ARBA" id="ARBA00022842"/>
    </source>
</evidence>
<dbReference type="RefSeq" id="WP_146958634.1">
    <property type="nucleotide sequence ID" value="NZ_CP042467.1"/>
</dbReference>
<dbReference type="EC" id="2.7.7.89" evidence="9"/>
<dbReference type="GO" id="GO:0005524">
    <property type="term" value="F:ATP binding"/>
    <property type="evidence" value="ECO:0007669"/>
    <property type="project" value="UniProtKB-KW"/>
</dbReference>
<dbReference type="PANTHER" id="PTHR30621:SF0">
    <property type="entry name" value="BIFUNCTIONAL GLUTAMINE SYNTHETASE ADENYLYLTRANSFERASE_ADENYLYL-REMOVING ENZYME"/>
    <property type="match status" value="1"/>
</dbReference>
<keyword evidence="9" id="KW-0436">Ligase</keyword>
<organism evidence="9 10">
    <name type="scientific">Microvenator marinus</name>
    <dbReference type="NCBI Taxonomy" id="2600177"/>
    <lineage>
        <taxon>Bacteria</taxon>
        <taxon>Deltaproteobacteria</taxon>
        <taxon>Bradymonadales</taxon>
        <taxon>Microvenatoraceae</taxon>
        <taxon>Microvenator</taxon>
    </lineage>
</organism>
<dbReference type="AlphaFoldDB" id="A0A5B8XU75"/>
<evidence type="ECO:0000256" key="6">
    <source>
        <dbReference type="ARBA" id="ARBA00023268"/>
    </source>
</evidence>
<dbReference type="InterPro" id="IPR043519">
    <property type="entry name" value="NT_sf"/>
</dbReference>
<accession>A0A5B8XU75</accession>
<evidence type="ECO:0000259" key="7">
    <source>
        <dbReference type="Pfam" id="PF03710"/>
    </source>
</evidence>
<dbReference type="Pfam" id="PF03710">
    <property type="entry name" value="GlnE"/>
    <property type="match status" value="2"/>
</dbReference>
<dbReference type="GO" id="GO:0016874">
    <property type="term" value="F:ligase activity"/>
    <property type="evidence" value="ECO:0007669"/>
    <property type="project" value="UniProtKB-KW"/>
</dbReference>
<evidence type="ECO:0000256" key="2">
    <source>
        <dbReference type="ARBA" id="ARBA00022695"/>
    </source>
</evidence>
<dbReference type="Gene3D" id="3.30.460.10">
    <property type="entry name" value="Beta Polymerase, domain 2"/>
    <property type="match status" value="2"/>
</dbReference>
<feature type="domain" description="PII-uridylyltransferase/Glutamine-synthetase adenylyltransferase" evidence="8">
    <location>
        <begin position="324"/>
        <end position="449"/>
    </location>
</feature>
<evidence type="ECO:0000313" key="10">
    <source>
        <dbReference type="Proteomes" id="UP000321595"/>
    </source>
</evidence>
<dbReference type="KEGG" id="bbae:FRD01_06770"/>
<dbReference type="SUPFAM" id="SSF81593">
    <property type="entry name" value="Nucleotidyltransferase substrate binding subunit/domain"/>
    <property type="match status" value="2"/>
</dbReference>
<dbReference type="Gene3D" id="1.20.120.1510">
    <property type="match status" value="1"/>
</dbReference>
<dbReference type="Pfam" id="PF08335">
    <property type="entry name" value="GlnD_UR_UTase"/>
    <property type="match status" value="2"/>
</dbReference>
<dbReference type="PANTHER" id="PTHR30621">
    <property type="entry name" value="GLUTAMINE SYNTHETASE ADENYLYLTRANSFERASE"/>
    <property type="match status" value="1"/>
</dbReference>